<protein>
    <recommendedName>
        <fullName evidence="8">Probable membrane transporter protein</fullName>
    </recommendedName>
</protein>
<gene>
    <name evidence="9" type="ORF">B9Z44_07875</name>
</gene>
<sequence length="252" mass="27287">MELFFTTLASALAGFVDSIVGGGGLILLPALFAVYPSTAPATLFGTNKSASVWGTAFATWQYSRRVQVRWSALLPAAATTMVAAFAGAWLVTLVSPEFLRRLLPVVLLVVLIYTLMRKDMGRHHAPRFHGRAELLATSTIGLTIGFYDGFFGPGTGSFFVFLLVRWLGYDFLNASVAAKLLNLSSNIAALILFTMKGHVWWHLALPMAMANVAGSLLGTRMALQHGAGFVRGMFIMVVSALICKTSYDAFLR</sequence>
<evidence type="ECO:0000256" key="8">
    <source>
        <dbReference type="RuleBase" id="RU363041"/>
    </source>
</evidence>
<keyword evidence="4 8" id="KW-1003">Cell membrane</keyword>
<accession>A0A315EU19</accession>
<proteinExistence type="inferred from homology"/>
<evidence type="ECO:0000256" key="3">
    <source>
        <dbReference type="ARBA" id="ARBA00022448"/>
    </source>
</evidence>
<keyword evidence="6 8" id="KW-1133">Transmembrane helix</keyword>
<evidence type="ECO:0000313" key="10">
    <source>
        <dbReference type="Proteomes" id="UP000251341"/>
    </source>
</evidence>
<comment type="caution">
    <text evidence="9">The sequence shown here is derived from an EMBL/GenBank/DDBJ whole genome shotgun (WGS) entry which is preliminary data.</text>
</comment>
<dbReference type="AlphaFoldDB" id="A0A315EU19"/>
<dbReference type="RefSeq" id="WP_108402128.1">
    <property type="nucleotide sequence ID" value="NZ_NESP01000001.1"/>
</dbReference>
<name>A0A315EU19_9BURK</name>
<evidence type="ECO:0000256" key="4">
    <source>
        <dbReference type="ARBA" id="ARBA00022475"/>
    </source>
</evidence>
<dbReference type="InterPro" id="IPR052017">
    <property type="entry name" value="TSUP"/>
</dbReference>
<evidence type="ECO:0000256" key="7">
    <source>
        <dbReference type="ARBA" id="ARBA00023136"/>
    </source>
</evidence>
<evidence type="ECO:0000313" key="9">
    <source>
        <dbReference type="EMBL" id="PUE59494.1"/>
    </source>
</evidence>
<dbReference type="PANTHER" id="PTHR30269:SF0">
    <property type="entry name" value="MEMBRANE TRANSPORTER PROTEIN YFCA-RELATED"/>
    <property type="match status" value="1"/>
</dbReference>
<dbReference type="GO" id="GO:0005886">
    <property type="term" value="C:plasma membrane"/>
    <property type="evidence" value="ECO:0007669"/>
    <property type="project" value="UniProtKB-SubCell"/>
</dbReference>
<evidence type="ECO:0000256" key="2">
    <source>
        <dbReference type="ARBA" id="ARBA00009142"/>
    </source>
</evidence>
<dbReference type="EMBL" id="NESP01000001">
    <property type="protein sequence ID" value="PUE59494.1"/>
    <property type="molecule type" value="Genomic_DNA"/>
</dbReference>
<comment type="subcellular location">
    <subcellularLocation>
        <location evidence="1 8">Cell membrane</location>
        <topology evidence="1 8">Multi-pass membrane protein</topology>
    </subcellularLocation>
</comment>
<feature type="transmembrane region" description="Helical" evidence="8">
    <location>
        <begin position="180"/>
        <end position="201"/>
    </location>
</feature>
<dbReference type="PANTHER" id="PTHR30269">
    <property type="entry name" value="TRANSMEMBRANE PROTEIN YFCA"/>
    <property type="match status" value="1"/>
</dbReference>
<keyword evidence="7 8" id="KW-0472">Membrane</keyword>
<dbReference type="Pfam" id="PF01925">
    <property type="entry name" value="TauE"/>
    <property type="match status" value="1"/>
</dbReference>
<keyword evidence="5 8" id="KW-0812">Transmembrane</keyword>
<reference evidence="9 10" key="1">
    <citation type="submission" date="2017-04" db="EMBL/GenBank/DDBJ databases">
        <title>Unexpected and diverse lifestyles within the genus Limnohabitans.</title>
        <authorList>
            <person name="Kasalicky V."/>
            <person name="Mehrshad M."/>
            <person name="Andrei S.-A."/>
            <person name="Salcher M."/>
            <person name="Kratochvilova H."/>
            <person name="Simek K."/>
            <person name="Ghai R."/>
        </authorList>
    </citation>
    <scope>NUCLEOTIDE SEQUENCE [LARGE SCALE GENOMIC DNA]</scope>
    <source>
        <strain evidence="9 10">MWH-C5</strain>
    </source>
</reference>
<evidence type="ECO:0000256" key="5">
    <source>
        <dbReference type="ARBA" id="ARBA00022692"/>
    </source>
</evidence>
<evidence type="ECO:0000256" key="1">
    <source>
        <dbReference type="ARBA" id="ARBA00004651"/>
    </source>
</evidence>
<keyword evidence="3" id="KW-0813">Transport</keyword>
<dbReference type="Proteomes" id="UP000251341">
    <property type="component" value="Unassembled WGS sequence"/>
</dbReference>
<keyword evidence="10" id="KW-1185">Reference proteome</keyword>
<comment type="similarity">
    <text evidence="2 8">Belongs to the 4-toluene sulfonate uptake permease (TSUP) (TC 2.A.102) family.</text>
</comment>
<feature type="transmembrane region" description="Helical" evidence="8">
    <location>
        <begin position="72"/>
        <end position="92"/>
    </location>
</feature>
<organism evidence="9 10">
    <name type="scientific">Limnohabitans curvus</name>
    <dbReference type="NCBI Taxonomy" id="323423"/>
    <lineage>
        <taxon>Bacteria</taxon>
        <taxon>Pseudomonadati</taxon>
        <taxon>Pseudomonadota</taxon>
        <taxon>Betaproteobacteria</taxon>
        <taxon>Burkholderiales</taxon>
        <taxon>Comamonadaceae</taxon>
        <taxon>Limnohabitans</taxon>
    </lineage>
</organism>
<feature type="transmembrane region" description="Helical" evidence="8">
    <location>
        <begin position="221"/>
        <end position="243"/>
    </location>
</feature>
<dbReference type="InterPro" id="IPR002781">
    <property type="entry name" value="TM_pro_TauE-like"/>
</dbReference>
<evidence type="ECO:0000256" key="6">
    <source>
        <dbReference type="ARBA" id="ARBA00022989"/>
    </source>
</evidence>
<feature type="transmembrane region" description="Helical" evidence="8">
    <location>
        <begin position="98"/>
        <end position="116"/>
    </location>
</feature>